<evidence type="ECO:0000313" key="2">
    <source>
        <dbReference type="Proteomes" id="UP000189137"/>
    </source>
</evidence>
<name>A0A9X8RLN0_CLODI</name>
<proteinExistence type="predicted"/>
<organism evidence="1 2">
    <name type="scientific">Clostridioides difficile</name>
    <name type="common">Peptoclostridium difficile</name>
    <dbReference type="NCBI Taxonomy" id="1496"/>
    <lineage>
        <taxon>Bacteria</taxon>
        <taxon>Bacillati</taxon>
        <taxon>Bacillota</taxon>
        <taxon>Clostridia</taxon>
        <taxon>Peptostreptococcales</taxon>
        <taxon>Peptostreptococcaceae</taxon>
        <taxon>Clostridioides</taxon>
    </lineage>
</organism>
<dbReference type="EMBL" id="FUPS01000014">
    <property type="protein sequence ID" value="SJS99848.1"/>
    <property type="molecule type" value="Genomic_DNA"/>
</dbReference>
<evidence type="ECO:0000313" key="1">
    <source>
        <dbReference type="EMBL" id="SJS99848.1"/>
    </source>
</evidence>
<comment type="caution">
    <text evidence="1">The sequence shown here is derived from an EMBL/GenBank/DDBJ whole genome shotgun (WGS) entry which is preliminary data.</text>
</comment>
<accession>A0A9X8RLN0</accession>
<sequence length="85" mass="10417">MKNLYHYFNLEAFARDLEPYKSRIIDDYIDGDEIEYYNNMDTIEFAKLYIGESKNIKYLAKEVLERYFDYDKYRKDLNSTNTIIK</sequence>
<protein>
    <submittedName>
        <fullName evidence="1">Uncharacterized protein</fullName>
    </submittedName>
</protein>
<dbReference type="Proteomes" id="UP000189137">
    <property type="component" value="Unassembled WGS sequence"/>
</dbReference>
<gene>
    <name evidence="1" type="ORF">SAMEA3375112_03384</name>
</gene>
<dbReference type="RefSeq" id="WP_021380768.1">
    <property type="nucleotide sequence ID" value="NZ_BINM01000106.1"/>
</dbReference>
<reference evidence="1 2" key="1">
    <citation type="submission" date="2017-02" db="EMBL/GenBank/DDBJ databases">
        <authorList>
            <consortium name="Pathogen Informatics"/>
        </authorList>
    </citation>
    <scope>NUCLEOTIDE SEQUENCE [LARGE SCALE GENOMIC DNA]</scope>
    <source>
        <strain evidence="1 2">VRECD0157</strain>
    </source>
</reference>
<dbReference type="AlphaFoldDB" id="A0A9X8RLN0"/>